<evidence type="ECO:0000259" key="1">
    <source>
        <dbReference type="PROSITE" id="PS51186"/>
    </source>
</evidence>
<organism evidence="2 3">
    <name type="scientific">Enhygromyxa salina</name>
    <dbReference type="NCBI Taxonomy" id="215803"/>
    <lineage>
        <taxon>Bacteria</taxon>
        <taxon>Pseudomonadati</taxon>
        <taxon>Myxococcota</taxon>
        <taxon>Polyangia</taxon>
        <taxon>Nannocystales</taxon>
        <taxon>Nannocystaceae</taxon>
        <taxon>Enhygromyxa</taxon>
    </lineage>
</organism>
<keyword evidence="2" id="KW-0808">Transferase</keyword>
<keyword evidence="3" id="KW-1185">Reference proteome</keyword>
<reference evidence="2 3" key="1">
    <citation type="submission" date="2018-03" db="EMBL/GenBank/DDBJ databases">
        <title>Draft Genome Sequences of the Obligatory Marine Myxobacteria Enhygromyxa salina SWB005.</title>
        <authorList>
            <person name="Poehlein A."/>
            <person name="Moghaddam J.A."/>
            <person name="Harms H."/>
            <person name="Alanjari M."/>
            <person name="Koenig G.M."/>
            <person name="Daniel R."/>
            <person name="Schaeberle T.F."/>
        </authorList>
    </citation>
    <scope>NUCLEOTIDE SEQUENCE [LARGE SCALE GENOMIC DNA]</scope>
    <source>
        <strain evidence="2 3">SWB005</strain>
    </source>
</reference>
<dbReference type="SUPFAM" id="SSF55729">
    <property type="entry name" value="Acyl-CoA N-acyltransferases (Nat)"/>
    <property type="match status" value="1"/>
</dbReference>
<name>A0A2S9XAZ3_9BACT</name>
<dbReference type="GO" id="GO:0035447">
    <property type="term" value="F:mycothiol synthase activity"/>
    <property type="evidence" value="ECO:0007669"/>
    <property type="project" value="UniProtKB-EC"/>
</dbReference>
<keyword evidence="2" id="KW-0012">Acyltransferase</keyword>
<dbReference type="Pfam" id="PF13508">
    <property type="entry name" value="Acetyltransf_7"/>
    <property type="match status" value="1"/>
</dbReference>
<dbReference type="CDD" id="cd04301">
    <property type="entry name" value="NAT_SF"/>
    <property type="match status" value="1"/>
</dbReference>
<dbReference type="OrthoDB" id="8595358at2"/>
<dbReference type="InterPro" id="IPR000182">
    <property type="entry name" value="GNAT_dom"/>
</dbReference>
<feature type="domain" description="N-acetyltransferase" evidence="1">
    <location>
        <begin position="11"/>
        <end position="181"/>
    </location>
</feature>
<proteinExistence type="predicted"/>
<dbReference type="EMBL" id="PVNK01000305">
    <property type="protein sequence ID" value="PRP90027.1"/>
    <property type="molecule type" value="Genomic_DNA"/>
</dbReference>
<dbReference type="PROSITE" id="PS51186">
    <property type="entry name" value="GNAT"/>
    <property type="match status" value="1"/>
</dbReference>
<comment type="caution">
    <text evidence="2">The sequence shown here is derived from an EMBL/GenBank/DDBJ whole genome shotgun (WGS) entry which is preliminary data.</text>
</comment>
<dbReference type="Gene3D" id="3.40.630.30">
    <property type="match status" value="1"/>
</dbReference>
<dbReference type="InterPro" id="IPR016181">
    <property type="entry name" value="Acyl_CoA_acyltransferase"/>
</dbReference>
<gene>
    <name evidence="2" type="primary">mshD</name>
    <name evidence="2" type="ORF">ENSA5_68680</name>
</gene>
<accession>A0A2S9XAZ3</accession>
<sequence length="187" mass="20785">MDSGHAELSAYSVRLARPNDVAALARVHVASWHHAYRGIIAPHNLAHTNFSRSVSRFRGYFWGGGQSLSALHVLEGEGGVLGYVNSGLSNSRELGVRGEVYELYLHPDAHGRGCGRKLLSAGLWALSGRRLLPAVVWVLAENHPARRFYERMRGREIAQGEVTTGDQVLAKVAYVWVDYLPWPEWTL</sequence>
<dbReference type="EC" id="2.3.1.189" evidence="2"/>
<protein>
    <submittedName>
        <fullName evidence="2">Mycothiol acetyltransferase</fullName>
        <ecNumber evidence="2">2.3.1.189</ecNumber>
    </submittedName>
</protein>
<dbReference type="AlphaFoldDB" id="A0A2S9XAZ3"/>
<evidence type="ECO:0000313" key="2">
    <source>
        <dbReference type="EMBL" id="PRP90027.1"/>
    </source>
</evidence>
<dbReference type="Proteomes" id="UP000237968">
    <property type="component" value="Unassembled WGS sequence"/>
</dbReference>
<dbReference type="RefSeq" id="WP_106395992.1">
    <property type="nucleotide sequence ID" value="NZ_PVNK01000305.1"/>
</dbReference>
<evidence type="ECO:0000313" key="3">
    <source>
        <dbReference type="Proteomes" id="UP000237968"/>
    </source>
</evidence>